<dbReference type="InterPro" id="IPR000315">
    <property type="entry name" value="Znf_B-box"/>
</dbReference>
<keyword evidence="3" id="KW-0862">Zinc</keyword>
<dbReference type="InterPro" id="IPR013083">
    <property type="entry name" value="Znf_RING/FYVE/PHD"/>
</dbReference>
<evidence type="ECO:0000313" key="9">
    <source>
        <dbReference type="Proteomes" id="UP000694569"/>
    </source>
</evidence>
<sequence>MTSSSTGTSLLDDSIQYNLGLCYEDMMAEMEDDLICSLCESLFEDPQLLSCTHSFCKDCLEQLVRSNTQNRQTPASNIKCPVCRMENLTEGPEGPKSYFLLKSIVENFSKMKAIPRPPLCEVHAGQPLNMFCTTDMKLICGLCATSEEHKQHTFSSIAEAFKQEKSTLEELLLCLKNQEDDVLSCHQTLERNKAMALRVLSEKAEKIKLYFEKYQNDLDQRKNKVLSEITGMEKAVKQTYDPEIRKVIALMIEHKKAQRILQNCRETSEPYPFLNHRQKLQEKMTSIEKSPLPAIPDDPISPAMKAFDPRMWDNQRLRNLNPFELPLHNPVKQCATSWPLRSLWAVLVPVLIFTLMAMVCYSVSFSSSHVEINTYISPVSSYLSDTTGKAAEYVTVYARMLAGEIYNMAGRCQMYITGLMEHAAQSVLSFIWRKDQGTILYLGMEETATPAPPADIPSSKVLSQSRELQTVSHDDHALTVHHYINVARSYLTNVILQTAAHIYTYWWYIVQRYAAWVGAGRIA</sequence>
<dbReference type="GO" id="GO:0008270">
    <property type="term" value="F:zinc ion binding"/>
    <property type="evidence" value="ECO:0007669"/>
    <property type="project" value="UniProtKB-KW"/>
</dbReference>
<keyword evidence="9" id="KW-1185">Reference proteome</keyword>
<dbReference type="AlphaFoldDB" id="A0A8C5N3Z1"/>
<keyword evidence="5" id="KW-1133">Transmembrane helix</keyword>
<dbReference type="GeneTree" id="ENSGT00940000159715"/>
<evidence type="ECO:0000259" key="7">
    <source>
        <dbReference type="PROSITE" id="PS50119"/>
    </source>
</evidence>
<evidence type="ECO:0000256" key="4">
    <source>
        <dbReference type="PROSITE-ProRule" id="PRU00024"/>
    </source>
</evidence>
<dbReference type="Pfam" id="PF00643">
    <property type="entry name" value="zf-B_box"/>
    <property type="match status" value="1"/>
</dbReference>
<evidence type="ECO:0000256" key="1">
    <source>
        <dbReference type="ARBA" id="ARBA00022723"/>
    </source>
</evidence>
<dbReference type="SUPFAM" id="SSF57845">
    <property type="entry name" value="B-box zinc-binding domain"/>
    <property type="match status" value="1"/>
</dbReference>
<keyword evidence="2 4" id="KW-0863">Zinc-finger</keyword>
<name>A0A8C5N3Z1_9ANUR</name>
<dbReference type="OrthoDB" id="6105938at2759"/>
<evidence type="ECO:0000256" key="5">
    <source>
        <dbReference type="SAM" id="Phobius"/>
    </source>
</evidence>
<dbReference type="PANTHER" id="PTHR24103">
    <property type="entry name" value="E3 UBIQUITIN-PROTEIN LIGASE TRIM"/>
    <property type="match status" value="1"/>
</dbReference>
<proteinExistence type="predicted"/>
<keyword evidence="1" id="KW-0479">Metal-binding</keyword>
<organism evidence="8 9">
    <name type="scientific">Leptobrachium leishanense</name>
    <name type="common">Leishan spiny toad</name>
    <dbReference type="NCBI Taxonomy" id="445787"/>
    <lineage>
        <taxon>Eukaryota</taxon>
        <taxon>Metazoa</taxon>
        <taxon>Chordata</taxon>
        <taxon>Craniata</taxon>
        <taxon>Vertebrata</taxon>
        <taxon>Euteleostomi</taxon>
        <taxon>Amphibia</taxon>
        <taxon>Batrachia</taxon>
        <taxon>Anura</taxon>
        <taxon>Pelobatoidea</taxon>
        <taxon>Megophryidae</taxon>
        <taxon>Leptobrachium</taxon>
    </lineage>
</organism>
<dbReference type="InterPro" id="IPR001841">
    <property type="entry name" value="Znf_RING"/>
</dbReference>
<dbReference type="InterPro" id="IPR017907">
    <property type="entry name" value="Znf_RING_CS"/>
</dbReference>
<feature type="domain" description="RING-type" evidence="6">
    <location>
        <begin position="36"/>
        <end position="84"/>
    </location>
</feature>
<dbReference type="Gene3D" id="3.30.160.60">
    <property type="entry name" value="Classic Zinc Finger"/>
    <property type="match status" value="1"/>
</dbReference>
<dbReference type="Pfam" id="PF13445">
    <property type="entry name" value="zf-RING_UBOX"/>
    <property type="match status" value="1"/>
</dbReference>
<evidence type="ECO:0000259" key="6">
    <source>
        <dbReference type="PROSITE" id="PS50089"/>
    </source>
</evidence>
<keyword evidence="5" id="KW-0812">Transmembrane</keyword>
<dbReference type="SMART" id="SM00184">
    <property type="entry name" value="RING"/>
    <property type="match status" value="1"/>
</dbReference>
<protein>
    <submittedName>
        <fullName evidence="8">Uncharacterized protein</fullName>
    </submittedName>
</protein>
<evidence type="ECO:0000256" key="3">
    <source>
        <dbReference type="ARBA" id="ARBA00022833"/>
    </source>
</evidence>
<evidence type="ECO:0000313" key="8">
    <source>
        <dbReference type="Ensembl" id="ENSLLEP00000021445.1"/>
    </source>
</evidence>
<keyword evidence="5" id="KW-0472">Membrane</keyword>
<dbReference type="SMART" id="SM00336">
    <property type="entry name" value="BBOX"/>
    <property type="match status" value="1"/>
</dbReference>
<accession>A0A8C5N3Z1</accession>
<reference evidence="8" key="2">
    <citation type="submission" date="2025-09" db="UniProtKB">
        <authorList>
            <consortium name="Ensembl"/>
        </authorList>
    </citation>
    <scope>IDENTIFICATION</scope>
</reference>
<dbReference type="Gene3D" id="3.30.40.10">
    <property type="entry name" value="Zinc/RING finger domain, C3HC4 (zinc finger)"/>
    <property type="match status" value="1"/>
</dbReference>
<feature type="domain" description="B box-type" evidence="7">
    <location>
        <begin position="115"/>
        <end position="157"/>
    </location>
</feature>
<dbReference type="Ensembl" id="ENSLLET00000022273.1">
    <property type="protein sequence ID" value="ENSLLEP00000021445.1"/>
    <property type="gene ID" value="ENSLLEG00000013580.1"/>
</dbReference>
<dbReference type="InterPro" id="IPR050143">
    <property type="entry name" value="TRIM/RBCC"/>
</dbReference>
<feature type="transmembrane region" description="Helical" evidence="5">
    <location>
        <begin position="343"/>
        <end position="363"/>
    </location>
</feature>
<evidence type="ECO:0000256" key="2">
    <source>
        <dbReference type="ARBA" id="ARBA00022771"/>
    </source>
</evidence>
<dbReference type="Proteomes" id="UP000694569">
    <property type="component" value="Unplaced"/>
</dbReference>
<reference evidence="8" key="1">
    <citation type="submission" date="2025-08" db="UniProtKB">
        <authorList>
            <consortium name="Ensembl"/>
        </authorList>
    </citation>
    <scope>IDENTIFICATION</scope>
</reference>
<dbReference type="PROSITE" id="PS50089">
    <property type="entry name" value="ZF_RING_2"/>
    <property type="match status" value="1"/>
</dbReference>
<dbReference type="SUPFAM" id="SSF57850">
    <property type="entry name" value="RING/U-box"/>
    <property type="match status" value="1"/>
</dbReference>
<dbReference type="PROSITE" id="PS50119">
    <property type="entry name" value="ZF_BBOX"/>
    <property type="match status" value="1"/>
</dbReference>
<dbReference type="InterPro" id="IPR027370">
    <property type="entry name" value="Znf-RING_euk"/>
</dbReference>
<dbReference type="PROSITE" id="PS00518">
    <property type="entry name" value="ZF_RING_1"/>
    <property type="match status" value="1"/>
</dbReference>